<accession>A0A744KF25</accession>
<organism evidence="2">
    <name type="scientific">Salmonella enterica</name>
    <name type="common">Salmonella choleraesuis</name>
    <dbReference type="NCBI Taxonomy" id="28901"/>
    <lineage>
        <taxon>Bacteria</taxon>
        <taxon>Pseudomonadati</taxon>
        <taxon>Pseudomonadota</taxon>
        <taxon>Gammaproteobacteria</taxon>
        <taxon>Enterobacterales</taxon>
        <taxon>Enterobacteriaceae</taxon>
        <taxon>Salmonella</taxon>
    </lineage>
</organism>
<dbReference type="PRINTS" id="PR01484">
    <property type="entry name" value="PRTACTNFAMLY"/>
</dbReference>
<reference evidence="2" key="1">
    <citation type="journal article" date="2018" name="Genome Biol.">
        <title>SKESA: strategic k-mer extension for scrupulous assemblies.</title>
        <authorList>
            <person name="Souvorov A."/>
            <person name="Agarwala R."/>
            <person name="Lipman D.J."/>
        </authorList>
    </citation>
    <scope>NUCLEOTIDE SEQUENCE</scope>
    <source>
        <strain evidence="2">MA.CK_07/00001464-1</strain>
    </source>
</reference>
<gene>
    <name evidence="2" type="ORF">G8N50_004862</name>
</gene>
<dbReference type="PROSITE" id="PS51208">
    <property type="entry name" value="AUTOTRANSPORTER"/>
    <property type="match status" value="1"/>
</dbReference>
<dbReference type="SUPFAM" id="SSF103515">
    <property type="entry name" value="Autotransporter"/>
    <property type="match status" value="1"/>
</dbReference>
<feature type="non-terminal residue" evidence="2">
    <location>
        <position position="1"/>
    </location>
</feature>
<evidence type="ECO:0000259" key="1">
    <source>
        <dbReference type="PROSITE" id="PS51208"/>
    </source>
</evidence>
<protein>
    <submittedName>
        <fullName evidence="2">Autotransporter outer membrane beta-barrel domain-containing protein</fullName>
    </submittedName>
</protein>
<evidence type="ECO:0000313" key="2">
    <source>
        <dbReference type="EMBL" id="HAF2609415.1"/>
    </source>
</evidence>
<reference evidence="2" key="2">
    <citation type="submission" date="2020-02" db="EMBL/GenBank/DDBJ databases">
        <authorList>
            <consortium name="NCBI Pathogen Detection Project"/>
        </authorList>
    </citation>
    <scope>NUCLEOTIDE SEQUENCE</scope>
    <source>
        <strain evidence="2">MA.CK_07/00001464-1</strain>
    </source>
</reference>
<dbReference type="InterPro" id="IPR003991">
    <property type="entry name" value="Pertactin_virulence_factor"/>
</dbReference>
<proteinExistence type="predicted"/>
<dbReference type="PANTHER" id="PTHR35037">
    <property type="entry name" value="C-TERMINAL REGION OF AIDA-LIKE PROTEIN"/>
    <property type="match status" value="1"/>
</dbReference>
<dbReference type="EMBL" id="DAAURU010000037">
    <property type="protein sequence ID" value="HAF2609415.1"/>
    <property type="molecule type" value="Genomic_DNA"/>
</dbReference>
<dbReference type="PANTHER" id="PTHR35037:SF2">
    <property type="match status" value="1"/>
</dbReference>
<dbReference type="InterPro" id="IPR051551">
    <property type="entry name" value="Autotransporter_adhesion"/>
</dbReference>
<feature type="domain" description="Autotransporter" evidence="1">
    <location>
        <begin position="1208"/>
        <end position="1470"/>
    </location>
</feature>
<dbReference type="InterPro" id="IPR005546">
    <property type="entry name" value="Autotransporte_beta"/>
</dbReference>
<dbReference type="InterPro" id="IPR036709">
    <property type="entry name" value="Autotransporte_beta_dom_sf"/>
</dbReference>
<comment type="caution">
    <text evidence="2">The sequence shown here is derived from an EMBL/GenBank/DDBJ whole genome shotgun (WGS) entry which is preliminary data.</text>
</comment>
<sequence length="1470" mass="155590">KSDEAATKLQTAVDKVQGYRSYLEAWAKNEAADLKVEAAKNQIMATLPEMQHFITEWSGLSDNGKGDAKPDLAAKYQAFSEAVTALQSADDKKLPDARNKLKDAASALKTSLGSVKIIDKDTGVVKSGDAGAFVTLMTKVSNAVDAIAATDADKAAWATLEKTGKFSDLPGYGDTFNLAYGSIDKIGDTQVASVQDALQGLQEAFATLCGGDGASDICKGESGHAEVAELKASWEKLMGADGKGTDTKSLAFAYKTALDKLNVEKERLATVFTEFNEKNLAYSDVRKAYFTAYDAYNDAKFDGARTAVENLDAAFTELTTASSNLKTAITVAASGYASDRKNGVPDETALTTSLGKLKTLIPVKLQLDSMILDYQQTMGQKADVNGLSTLSQLQAAYRSANEAKTAASDVYNKAVTAYKDATSAYDAAVKTGSGGNLSKAEADLTVAAKNLLLAAGYKDSVNLLEFGADKKTSPLIAEVNRLQKPGTKSGEFVDYVDVSGIIKTTVNGAGVVTGTEHLFTPEVLTEYNTARGALENGVVSADRQNIASGLRNLADLRVLYTDKEWSALKVGADKDGKGGQSLPEVYLAALDKVGVKATSAEEQKKVENAETITHHLGWADVGGYDFTAGRYNPVILETDKDGRVTGVKRDFAAADLYTGTQDKPFTTTVLNIEAPVMGNGAPAEANTITVGEASTKDRKATPVEVWARTEKGAVKLSGELKTAITVAGKEGAPEVIRGADRIVLQNVNIHNDNLLEKLNTLKKDMVSVGLHIDTDTVDSLLARDMGGALNHLAAIGTFGTDDVKAAPKEANIRLDNVNITLVNDRDSYRTTHQDTSRRDNSFDYRSKESDAILLSGSGNHILASGGKFDAGSVDDYDRYHHNDRANVLNILGKNNIVDFAGSTLKGDIRSGAAGNKVNLSKGSTLTGNAIAGTGNLSLNLDGSTWTGGAGPNSPDVSLSNNSVWNVKGYNFTAGEDDSYSPYSSVNSLALNGSNTLNLVNTYGQAQLGGRGFVGSKFGTVLSVDHDLTSDGKGVTTVLAGTYSPGNAHRLTNIGLANDGYGGYQFGAINVDGLATGGKYALSVESSGAEPYTVGGRLADDASDVRPHEFVSYKTSENRVVTDKDGKSVTLNVISDADFTSLSAPAELGVYQYAAEKVMDGVNNRTNIYYSSTGKLSNSAATVVSLAAAPVDVANLESDTLAKHMNSVRHGKDSGVWVSYFGGENRNTTAAGPEYTLKTNGVMLGADTLTENNWLAGVAVSSARSDMSVMNSSGDLNSYGAQFYMSRRYDSGVFVDSALQFNHFSNTAKARMTDGQQAKADFSGNSYGLEAKVGYAWNSEGFFAEPYVRAAARAFDGEHYALSNGMTVNSNDYKSMLGEVGADLGYQYDISGGYVKPYLHLAALNEFADGNSVRVNNVSLDNSVKGAAFQAGLGAEVKVTDNLGGYAAFDYTKGDNTERPWQATVGVNYTW</sequence>
<dbReference type="GO" id="GO:0019867">
    <property type="term" value="C:outer membrane"/>
    <property type="evidence" value="ECO:0007669"/>
    <property type="project" value="InterPro"/>
</dbReference>
<dbReference type="NCBIfam" id="TIGR01414">
    <property type="entry name" value="autotrans_barl"/>
    <property type="match status" value="1"/>
</dbReference>
<dbReference type="SMART" id="SM00869">
    <property type="entry name" value="Autotransporter"/>
    <property type="match status" value="1"/>
</dbReference>
<name>A0A744KF25_SALER</name>
<dbReference type="InterPro" id="IPR006315">
    <property type="entry name" value="OM_autotransptr_brl_dom"/>
</dbReference>
<dbReference type="Gene3D" id="2.40.128.130">
    <property type="entry name" value="Autotransporter beta-domain"/>
    <property type="match status" value="1"/>
</dbReference>
<dbReference type="Pfam" id="PF03797">
    <property type="entry name" value="Autotransporter"/>
    <property type="match status" value="1"/>
</dbReference>